<keyword evidence="2" id="KW-1185">Reference proteome</keyword>
<evidence type="ECO:0000313" key="2">
    <source>
        <dbReference type="Proteomes" id="UP000198888"/>
    </source>
</evidence>
<accession>A0A1H6XWC8</accession>
<evidence type="ECO:0000313" key="1">
    <source>
        <dbReference type="EMBL" id="SEJ33363.1"/>
    </source>
</evidence>
<gene>
    <name evidence="1" type="ORF">SAMN05444271_14917</name>
</gene>
<sequence>MNYVRIPYAIITPKAISRGAKLRSPPRLMNLYLSYSSIKHLNNSLARRKIASTSNRFNSDSMARLTSLRQAITTMGLGKPVVVSLLCTRAQLSE</sequence>
<protein>
    <submittedName>
        <fullName evidence="1">Uncharacterized protein</fullName>
    </submittedName>
</protein>
<organism evidence="1 2">
    <name type="scientific">Halohasta litchfieldiae</name>
    <dbReference type="NCBI Taxonomy" id="1073996"/>
    <lineage>
        <taxon>Archaea</taxon>
        <taxon>Methanobacteriati</taxon>
        <taxon>Methanobacteriota</taxon>
        <taxon>Stenosarchaea group</taxon>
        <taxon>Halobacteria</taxon>
        <taxon>Halobacteriales</taxon>
        <taxon>Haloferacaceae</taxon>
        <taxon>Halohasta</taxon>
    </lineage>
</organism>
<dbReference type="EMBL" id="FNYR01000049">
    <property type="protein sequence ID" value="SEJ33363.1"/>
    <property type="molecule type" value="Genomic_DNA"/>
</dbReference>
<dbReference type="STRING" id="1073996.SAMN05444271_14917"/>
<dbReference type="AlphaFoldDB" id="A0A1H6XWC8"/>
<reference evidence="1 2" key="1">
    <citation type="submission" date="2016-10" db="EMBL/GenBank/DDBJ databases">
        <authorList>
            <person name="de Groot N.N."/>
        </authorList>
    </citation>
    <scope>NUCLEOTIDE SEQUENCE [LARGE SCALE GENOMIC DNA]</scope>
    <source>
        <strain evidence="1 2">DSM 22187</strain>
    </source>
</reference>
<name>A0A1H6XWC8_9EURY</name>
<proteinExistence type="predicted"/>
<dbReference type="Proteomes" id="UP000198888">
    <property type="component" value="Unassembled WGS sequence"/>
</dbReference>